<comment type="caution">
    <text evidence="4">The sequence shown here is derived from an EMBL/GenBank/DDBJ whole genome shotgun (WGS) entry which is preliminary data.</text>
</comment>
<organism evidence="4 5">
    <name type="scientific">Stephanodiscus triporus</name>
    <dbReference type="NCBI Taxonomy" id="2934178"/>
    <lineage>
        <taxon>Eukaryota</taxon>
        <taxon>Sar</taxon>
        <taxon>Stramenopiles</taxon>
        <taxon>Ochrophyta</taxon>
        <taxon>Bacillariophyta</taxon>
        <taxon>Coscinodiscophyceae</taxon>
        <taxon>Thalassiosirophycidae</taxon>
        <taxon>Stephanodiscales</taxon>
        <taxon>Stephanodiscaceae</taxon>
        <taxon>Stephanodiscus</taxon>
    </lineage>
</organism>
<feature type="region of interest" description="Disordered" evidence="1">
    <location>
        <begin position="89"/>
        <end position="165"/>
    </location>
</feature>
<feature type="compositionally biased region" description="Low complexity" evidence="1">
    <location>
        <begin position="95"/>
        <end position="116"/>
    </location>
</feature>
<evidence type="ECO:0000256" key="1">
    <source>
        <dbReference type="SAM" id="MobiDB-lite"/>
    </source>
</evidence>
<gene>
    <name evidence="4" type="ORF">ACHAW5_006180</name>
</gene>
<accession>A0ABD3MLL9</accession>
<proteinExistence type="predicted"/>
<evidence type="ECO:0000313" key="5">
    <source>
        <dbReference type="Proteomes" id="UP001530315"/>
    </source>
</evidence>
<dbReference type="InterPro" id="IPR052636">
    <property type="entry name" value="UDP-D-xylose:L-fucose_XylT"/>
</dbReference>
<protein>
    <recommendedName>
        <fullName evidence="3">Nucleotide-diphospho-sugar transferase domain-containing protein</fullName>
    </recommendedName>
</protein>
<dbReference type="PANTHER" id="PTHR47032">
    <property type="entry name" value="UDP-D-XYLOSE:L-FUCOSE ALPHA-1,3-D-XYLOSYLTRANSFERASE-RELATED"/>
    <property type="match status" value="1"/>
</dbReference>
<dbReference type="InterPro" id="IPR005069">
    <property type="entry name" value="Nucl-diP-sugar_transferase"/>
</dbReference>
<reference evidence="4 5" key="1">
    <citation type="submission" date="2024-10" db="EMBL/GenBank/DDBJ databases">
        <title>Updated reference genomes for cyclostephanoid diatoms.</title>
        <authorList>
            <person name="Roberts W.R."/>
            <person name="Alverson A.J."/>
        </authorList>
    </citation>
    <scope>NUCLEOTIDE SEQUENCE [LARGE SCALE GENOMIC DNA]</scope>
    <source>
        <strain evidence="4 5">AJA276-08</strain>
    </source>
</reference>
<dbReference type="PANTHER" id="PTHR47032:SF1">
    <property type="entry name" value="UDP-D-XYLOSE:L-FUCOSE ALPHA-1,3-D-XYLOSYLTRANSFERASE-RELATED"/>
    <property type="match status" value="1"/>
</dbReference>
<feature type="compositionally biased region" description="Gly residues" evidence="1">
    <location>
        <begin position="134"/>
        <end position="143"/>
    </location>
</feature>
<dbReference type="EMBL" id="JALLAZ020001794">
    <property type="protein sequence ID" value="KAL3763736.1"/>
    <property type="molecule type" value="Genomic_DNA"/>
</dbReference>
<sequence>MAVISSSNGTGHHARVKSATAPRWLRILPHLLALFLASSTSFYAGVLTGMHVLRVRGDGGEGCAATARPNNGDDGMMEFDRRVSAEVERRLATMPGRGRPPTRGGAEAMPAAAVAAGDDEGDEGDEEGEEEEGGGGGANGNGGIADEVDVGGRGDDDKESRRRFPSTMSKVAYGASLVRKNDFLALFDYGIPRPPSKRLEESDPGKDEVLLIYGAARALPDVGSAAATYVGDGGGGDRHPPRMSAADATRNCGGLNVIYTETHDAGLHQCTAVVGNFESYHVQRWLRMDPETHARLDTTYPLTPVGRGLQTNGQDKFSAPGDTHALRSQELLETYFSRLGETMERLGPIAKACGGSDNTVIVMVCNTGQVDLLINFICSARARGFGNIVDEKVLVFATDEGVLKIAQSLGLNAFYDEEIFKDMPEHEARVYGDRTFTQMMYAKVVTVQLINRMGYDVLFQDVDMVWYKNPLSFFHDKTSALYAFDILFQDDGARSQRYAPYSANTGFYYVRNNDKTKFLFRSLLFLGDMVLSMNSHQQAMGVLLDEHSSLTGLRVKTLSAYDFPGGYHYHRKKEIPVMKDIVTGKYVPYLFHMSWTTNKSNKLVFFQQMGLWHTKKECEGGGGVSVAEKSKGKGEFDSACCSAEPLITCHYKDKPSVEECKHVSVPSIDGGKKGKSFW</sequence>
<evidence type="ECO:0000259" key="3">
    <source>
        <dbReference type="Pfam" id="PF03407"/>
    </source>
</evidence>
<dbReference type="Pfam" id="PF03407">
    <property type="entry name" value="Nucleotid_trans"/>
    <property type="match status" value="1"/>
</dbReference>
<keyword evidence="2" id="KW-0472">Membrane</keyword>
<name>A0ABD3MLL9_9STRA</name>
<feature type="compositionally biased region" description="Acidic residues" evidence="1">
    <location>
        <begin position="117"/>
        <end position="133"/>
    </location>
</feature>
<dbReference type="Proteomes" id="UP001530315">
    <property type="component" value="Unassembled WGS sequence"/>
</dbReference>
<keyword evidence="2" id="KW-0812">Transmembrane</keyword>
<feature type="transmembrane region" description="Helical" evidence="2">
    <location>
        <begin position="27"/>
        <end position="46"/>
    </location>
</feature>
<evidence type="ECO:0000256" key="2">
    <source>
        <dbReference type="SAM" id="Phobius"/>
    </source>
</evidence>
<feature type="compositionally biased region" description="Basic and acidic residues" evidence="1">
    <location>
        <begin position="150"/>
        <end position="162"/>
    </location>
</feature>
<dbReference type="AlphaFoldDB" id="A0ABD3MLL9"/>
<keyword evidence="2" id="KW-1133">Transmembrane helix</keyword>
<keyword evidence="5" id="KW-1185">Reference proteome</keyword>
<evidence type="ECO:0000313" key="4">
    <source>
        <dbReference type="EMBL" id="KAL3763736.1"/>
    </source>
</evidence>
<feature type="domain" description="Nucleotide-diphospho-sugar transferase" evidence="3">
    <location>
        <begin position="391"/>
        <end position="603"/>
    </location>
</feature>